<dbReference type="SUPFAM" id="SSF56003">
    <property type="entry name" value="Molybdenum cofactor-binding domain"/>
    <property type="match status" value="2"/>
</dbReference>
<dbReference type="PIRSF" id="PIRSF036389">
    <property type="entry name" value="IOR_B"/>
    <property type="match status" value="1"/>
</dbReference>
<dbReference type="GO" id="GO:0016491">
    <property type="term" value="F:oxidoreductase activity"/>
    <property type="evidence" value="ECO:0007669"/>
    <property type="project" value="InterPro"/>
</dbReference>
<gene>
    <name evidence="2" type="ORF">METZ01_LOCUS13185</name>
</gene>
<dbReference type="InterPro" id="IPR000674">
    <property type="entry name" value="Ald_Oxase/Xan_DH_a/b"/>
</dbReference>
<dbReference type="EMBL" id="UINC01000736">
    <property type="protein sequence ID" value="SUZ60331.1"/>
    <property type="molecule type" value="Genomic_DNA"/>
</dbReference>
<organism evidence="2">
    <name type="scientific">marine metagenome</name>
    <dbReference type="NCBI Taxonomy" id="408172"/>
    <lineage>
        <taxon>unclassified sequences</taxon>
        <taxon>metagenomes</taxon>
        <taxon>ecological metagenomes</taxon>
    </lineage>
</organism>
<feature type="non-terminal residue" evidence="2">
    <location>
        <position position="1"/>
    </location>
</feature>
<name>A0A381P0D7_9ZZZZ</name>
<dbReference type="PANTHER" id="PTHR47495:SF2">
    <property type="entry name" value="ALDEHYDE DEHYDROGENASE"/>
    <property type="match status" value="1"/>
</dbReference>
<dbReference type="Gene3D" id="3.30.365.10">
    <property type="entry name" value="Aldehyde oxidase/xanthine dehydrogenase, molybdopterin binding domain"/>
    <property type="match status" value="4"/>
</dbReference>
<sequence length="711" mass="76309">VKIGVLAGTGLTLGVSYRVMKGPEAPPTDAAFAPSAFLRIDVDGSITVMVAKSEMGQGVATALPQLVAEELHVPLSQVSFEFAPAHPAYGTAMGGMQLTGGSTSIRDSWLPLRQAGAKARWMLREAAAQRWGIAPDQVQMNEGKAVHPDGSKLTYAQLASAAALLDVPKDVPLRDPSEFRVIGMPAPRLDVPVKTTGDAIFGMDAGPSDTRVAVVARSPVFGGVLRAFDPTGALEVHGVDEVVALQSGIAVIADGYVAAKEGRDLLNVEWEDGEWSTLDDVEILDRLKEAAGQDGATVREEGDIDSVLSSDREQIKAAYTLPYLAHATMEPMNCTAWVRNGQCTVWAPTQFQNAPGLVGGGARQVAAKAAGVSPDNTVVHTTFLGGGFGRRAEQDFVREAAELAGKVDGPIKVIWTREDDMQNDFYRPASYHEFSAILGVDGMPKAWRHQIASQSILQRMVPSWVPGFATKWAGSSDPTSTEGAQDQPYHIPNMRVTYSRVDLPVPVGFWRSVGHTQNAFVVESFIDELANLAGQDPYEYRRDLLKEHPRHRAVLDAVAEASEWASPVPGGRARGIAVAESFGSFVAEVAEVSIQNGQLRVHKVWCAIDCGMVVNPSIVRAQMESGIIYGLTAAFYGRINIQGGRIVQSNFHDYQMLRMRDAPDVEVILVPSQEAPGGVGEPGTPPIAPAVTNALFSLTGQRIRELPIQLV</sequence>
<dbReference type="PANTHER" id="PTHR47495">
    <property type="entry name" value="ALDEHYDE DEHYDROGENASE"/>
    <property type="match status" value="1"/>
</dbReference>
<dbReference type="InterPro" id="IPR012368">
    <property type="entry name" value="OxRdtase_Mopterin-bd_su_IorB"/>
</dbReference>
<dbReference type="AlphaFoldDB" id="A0A381P0D7"/>
<feature type="domain" description="Aldehyde oxidase/xanthine dehydrogenase a/b hammerhead" evidence="1">
    <location>
        <begin position="196"/>
        <end position="274"/>
    </location>
</feature>
<evidence type="ECO:0000313" key="2">
    <source>
        <dbReference type="EMBL" id="SUZ60331.1"/>
    </source>
</evidence>
<dbReference type="InterPro" id="IPR052516">
    <property type="entry name" value="N-heterocyclic_Hydroxylase"/>
</dbReference>
<dbReference type="InterPro" id="IPR046867">
    <property type="entry name" value="AldOxase/xan_DH_MoCoBD2"/>
</dbReference>
<evidence type="ECO:0000259" key="1">
    <source>
        <dbReference type="SMART" id="SM01008"/>
    </source>
</evidence>
<dbReference type="Pfam" id="PF20256">
    <property type="entry name" value="MoCoBD_2"/>
    <property type="match status" value="2"/>
</dbReference>
<reference evidence="2" key="1">
    <citation type="submission" date="2018-05" db="EMBL/GenBank/DDBJ databases">
        <authorList>
            <person name="Lanie J.A."/>
            <person name="Ng W.-L."/>
            <person name="Kazmierczak K.M."/>
            <person name="Andrzejewski T.M."/>
            <person name="Davidsen T.M."/>
            <person name="Wayne K.J."/>
            <person name="Tettelin H."/>
            <person name="Glass J.I."/>
            <person name="Rusch D."/>
            <person name="Podicherti R."/>
            <person name="Tsui H.-C.T."/>
            <person name="Winkler M.E."/>
        </authorList>
    </citation>
    <scope>NUCLEOTIDE SEQUENCE</scope>
</reference>
<proteinExistence type="predicted"/>
<dbReference type="InterPro" id="IPR008274">
    <property type="entry name" value="AldOxase/xan_DH_MoCoBD1"/>
</dbReference>
<accession>A0A381P0D7</accession>
<dbReference type="Gene3D" id="3.90.1170.50">
    <property type="entry name" value="Aldehyde oxidase/xanthine dehydrogenase, a/b hammerhead"/>
    <property type="match status" value="1"/>
</dbReference>
<dbReference type="InterPro" id="IPR037165">
    <property type="entry name" value="AldOxase/xan_DH_Mopterin-bd_sf"/>
</dbReference>
<dbReference type="Pfam" id="PF02738">
    <property type="entry name" value="MoCoBD_1"/>
    <property type="match status" value="1"/>
</dbReference>
<dbReference type="SMART" id="SM01008">
    <property type="entry name" value="Ald_Xan_dh_C"/>
    <property type="match status" value="1"/>
</dbReference>
<protein>
    <recommendedName>
        <fullName evidence="1">Aldehyde oxidase/xanthine dehydrogenase a/b hammerhead domain-containing protein</fullName>
    </recommendedName>
</protein>